<feature type="transmembrane region" description="Helical" evidence="9">
    <location>
        <begin position="707"/>
        <end position="727"/>
    </location>
</feature>
<feature type="domain" description="C2" evidence="10">
    <location>
        <begin position="255"/>
        <end position="370"/>
    </location>
</feature>
<gene>
    <name evidence="11" type="ORF">HERILL_LOCUS739</name>
</gene>
<dbReference type="InParanoid" id="A0A7R8UAW1"/>
<keyword evidence="7 9" id="KW-0472">Membrane</keyword>
<dbReference type="PROSITE" id="PS50004">
    <property type="entry name" value="C2"/>
    <property type="match status" value="3"/>
</dbReference>
<dbReference type="SUPFAM" id="SSF49562">
    <property type="entry name" value="C2 domain (Calcium/lipid-binding domain, CaLB)"/>
    <property type="match status" value="3"/>
</dbReference>
<evidence type="ECO:0000313" key="11">
    <source>
        <dbReference type="EMBL" id="CAD7077387.1"/>
    </source>
</evidence>
<feature type="compositionally biased region" description="Polar residues" evidence="8">
    <location>
        <begin position="77"/>
        <end position="91"/>
    </location>
</feature>
<name>A0A7R8UAW1_HERIL</name>
<dbReference type="GO" id="GO:0046928">
    <property type="term" value="P:regulation of neurotransmitter secretion"/>
    <property type="evidence" value="ECO:0007669"/>
    <property type="project" value="TreeGrafter"/>
</dbReference>
<evidence type="ECO:0000256" key="6">
    <source>
        <dbReference type="ARBA" id="ARBA00022989"/>
    </source>
</evidence>
<dbReference type="PRINTS" id="PR00360">
    <property type="entry name" value="C2DOMAIN"/>
</dbReference>
<dbReference type="CDD" id="cd04042">
    <property type="entry name" value="C2A_MCTP_PRT"/>
    <property type="match status" value="1"/>
</dbReference>
<dbReference type="CDD" id="cd08376">
    <property type="entry name" value="C2B_MCTP_PRT"/>
    <property type="match status" value="1"/>
</dbReference>
<evidence type="ECO:0000256" key="7">
    <source>
        <dbReference type="ARBA" id="ARBA00023136"/>
    </source>
</evidence>
<dbReference type="FunFam" id="2.60.40.150:FF:000174">
    <property type="entry name" value="Multiple C2 domains, transmembrane 2a"/>
    <property type="match status" value="1"/>
</dbReference>
<evidence type="ECO:0000256" key="2">
    <source>
        <dbReference type="ARBA" id="ARBA00022692"/>
    </source>
</evidence>
<dbReference type="SMART" id="SM00239">
    <property type="entry name" value="C2"/>
    <property type="match status" value="3"/>
</dbReference>
<keyword evidence="12" id="KW-1185">Reference proteome</keyword>
<dbReference type="CDD" id="cd08377">
    <property type="entry name" value="C2C_MCTP_PRT"/>
    <property type="match status" value="1"/>
</dbReference>
<dbReference type="Pfam" id="PF08372">
    <property type="entry name" value="PRT_C"/>
    <property type="match status" value="1"/>
</dbReference>
<dbReference type="PANTHER" id="PTHR45911:SF4">
    <property type="entry name" value="MULTIPLE C2 AND TRANSMEMBRANE DOMAIN-CONTAINING PROTEIN"/>
    <property type="match status" value="1"/>
</dbReference>
<feature type="domain" description="C2" evidence="10">
    <location>
        <begin position="406"/>
        <end position="521"/>
    </location>
</feature>
<dbReference type="FunCoup" id="A0A7R8UAW1">
    <property type="interactions" value="125"/>
</dbReference>
<feature type="compositionally biased region" description="Basic and acidic residues" evidence="8">
    <location>
        <begin position="19"/>
        <end position="29"/>
    </location>
</feature>
<evidence type="ECO:0000256" key="3">
    <source>
        <dbReference type="ARBA" id="ARBA00022723"/>
    </source>
</evidence>
<dbReference type="OMA" id="DCGPTLE"/>
<protein>
    <recommendedName>
        <fullName evidence="10">C2 domain-containing protein</fullName>
    </recommendedName>
</protein>
<dbReference type="InterPro" id="IPR013583">
    <property type="entry name" value="MCTP_C"/>
</dbReference>
<comment type="subcellular location">
    <subcellularLocation>
        <location evidence="1">Membrane</location>
        <topology evidence="1">Multi-pass membrane protein</topology>
    </subcellularLocation>
</comment>
<dbReference type="Pfam" id="PF00168">
    <property type="entry name" value="C2"/>
    <property type="match status" value="3"/>
</dbReference>
<evidence type="ECO:0000313" key="12">
    <source>
        <dbReference type="Proteomes" id="UP000594454"/>
    </source>
</evidence>
<evidence type="ECO:0000256" key="8">
    <source>
        <dbReference type="SAM" id="MobiDB-lite"/>
    </source>
</evidence>
<dbReference type="PANTHER" id="PTHR45911">
    <property type="entry name" value="C2 DOMAIN-CONTAINING PROTEIN"/>
    <property type="match status" value="1"/>
</dbReference>
<feature type="compositionally biased region" description="Polar residues" evidence="8">
    <location>
        <begin position="45"/>
        <end position="56"/>
    </location>
</feature>
<evidence type="ECO:0000256" key="1">
    <source>
        <dbReference type="ARBA" id="ARBA00004141"/>
    </source>
</evidence>
<dbReference type="InterPro" id="IPR000008">
    <property type="entry name" value="C2_dom"/>
</dbReference>
<organism evidence="11 12">
    <name type="scientific">Hermetia illucens</name>
    <name type="common">Black soldier fly</name>
    <dbReference type="NCBI Taxonomy" id="343691"/>
    <lineage>
        <taxon>Eukaryota</taxon>
        <taxon>Metazoa</taxon>
        <taxon>Ecdysozoa</taxon>
        <taxon>Arthropoda</taxon>
        <taxon>Hexapoda</taxon>
        <taxon>Insecta</taxon>
        <taxon>Pterygota</taxon>
        <taxon>Neoptera</taxon>
        <taxon>Endopterygota</taxon>
        <taxon>Diptera</taxon>
        <taxon>Brachycera</taxon>
        <taxon>Stratiomyomorpha</taxon>
        <taxon>Stratiomyidae</taxon>
        <taxon>Hermetiinae</taxon>
        <taxon>Hermetia</taxon>
    </lineage>
</organism>
<evidence type="ECO:0000256" key="4">
    <source>
        <dbReference type="ARBA" id="ARBA00022737"/>
    </source>
</evidence>
<dbReference type="GO" id="GO:0005509">
    <property type="term" value="F:calcium ion binding"/>
    <property type="evidence" value="ECO:0007669"/>
    <property type="project" value="TreeGrafter"/>
</dbReference>
<accession>A0A7R8UAW1</accession>
<sequence>MQKTHGFLTSLRYRLSRGRSRERLNRKSPTDFPGNESTDYAADYSSENSSSVTPGQTPKHRSSTMSSSDTTKKEALTPSTDTYGNEFDSGNMNIPQGAIDLLHAEELQRKREASLRQHVFFQLRIHLRKGVNLIAMDKNGSSDPYVKFKLGSQLLYKSRTIHRDLNPEWDETFTLHIEDPFQPIVIKVFDYDWGLQDDFMGSAKLDLTTLDLERPQDLSIKLEDPSKPNRNLGEIKMTISLWPRTQEDKEMHFQRSSKVGESSKRLKSQIWSSVVTILLVEGKNMTNEADGSPIYEPYIKFRLGNEKYKSKTSYRARWLEQFDFHLFDEDQILEVGLWSKNSVLGRCTIDLSKLPRETTHAIWQQFEDHHGEVFINLTISGTTALETISDLTAYRENPKELEAIRSRYKLIRTVQKLRDVGHLTVKVYGASGLAAADIGGKSDPFCVLELDNARLQTQTEYKTLTPNWNKIFTFNIKDITSALEITVYDEDRDHKVEFLGKVIIPLLRIRSGVKHWYALKDKKLFNRAKGNNPQILLEMTVVYNPIRAAVRVFQPKEERLVYQEPKFKRQVFLHNVNRLKDMIMDIINVGRYINGCLEWESPVRSIIALCIWVCCCLWAGLEIIPVAIVLVILKNWFVRWITGSAYSYLDDHYDEVSDDDEDENQEIEQKKSIKERLQAIQEVSQTVQNTIGNIASLAERIKNTLNFTVPGITWLVALLTLLAAFGLRYLPIRGLLIAWGCWKFTKRLIRPNAIPNNELLDILSRVPDDDHMIMYRELPPYMGIETSKRDTRKKFKIT</sequence>
<feature type="region of interest" description="Disordered" evidence="8">
    <location>
        <begin position="1"/>
        <end position="91"/>
    </location>
</feature>
<keyword evidence="4" id="KW-0677">Repeat</keyword>
<keyword evidence="3" id="KW-0479">Metal-binding</keyword>
<dbReference type="InterPro" id="IPR035892">
    <property type="entry name" value="C2_domain_sf"/>
</dbReference>
<evidence type="ECO:0000259" key="10">
    <source>
        <dbReference type="PROSITE" id="PS50004"/>
    </source>
</evidence>
<reference evidence="11 12" key="1">
    <citation type="submission" date="2020-11" db="EMBL/GenBank/DDBJ databases">
        <authorList>
            <person name="Wallbank WR R."/>
            <person name="Pardo Diaz C."/>
            <person name="Kozak K."/>
            <person name="Martin S."/>
            <person name="Jiggins C."/>
            <person name="Moest M."/>
            <person name="Warren A I."/>
            <person name="Generalovic N T."/>
            <person name="Byers J.R.P. K."/>
            <person name="Montejo-Kovacevich G."/>
            <person name="Yen C E."/>
        </authorList>
    </citation>
    <scope>NUCLEOTIDE SEQUENCE [LARGE SCALE GENOMIC DNA]</scope>
</reference>
<feature type="transmembrane region" description="Helical" evidence="9">
    <location>
        <begin position="606"/>
        <end position="633"/>
    </location>
</feature>
<proteinExistence type="predicted"/>
<dbReference type="AlphaFoldDB" id="A0A7R8UAW1"/>
<evidence type="ECO:0000256" key="5">
    <source>
        <dbReference type="ARBA" id="ARBA00022837"/>
    </source>
</evidence>
<dbReference type="FunFam" id="2.60.40.150:FF:000167">
    <property type="entry name" value="Multiple C2 domains, transmembrane 2a"/>
    <property type="match status" value="1"/>
</dbReference>
<dbReference type="OrthoDB" id="5973539at2759"/>
<dbReference type="Proteomes" id="UP000594454">
    <property type="component" value="Chromosome 1"/>
</dbReference>
<keyword evidence="5" id="KW-0106">Calcium</keyword>
<evidence type="ECO:0000256" key="9">
    <source>
        <dbReference type="SAM" id="Phobius"/>
    </source>
</evidence>
<dbReference type="EMBL" id="LR899009">
    <property type="protein sequence ID" value="CAD7077387.1"/>
    <property type="molecule type" value="Genomic_DNA"/>
</dbReference>
<dbReference type="GO" id="GO:0030672">
    <property type="term" value="C:synaptic vesicle membrane"/>
    <property type="evidence" value="ECO:0007669"/>
    <property type="project" value="TreeGrafter"/>
</dbReference>
<dbReference type="Gene3D" id="2.60.40.150">
    <property type="entry name" value="C2 domain"/>
    <property type="match status" value="3"/>
</dbReference>
<feature type="domain" description="C2" evidence="10">
    <location>
        <begin position="103"/>
        <end position="220"/>
    </location>
</feature>
<keyword evidence="2 9" id="KW-0812">Transmembrane</keyword>
<keyword evidence="6 9" id="KW-1133">Transmembrane helix</keyword>